<dbReference type="Gene3D" id="2.60.40.3440">
    <property type="match status" value="1"/>
</dbReference>
<feature type="domain" description="RapA2 cadherin-like" evidence="1">
    <location>
        <begin position="39"/>
        <end position="100"/>
    </location>
</feature>
<evidence type="ECO:0000313" key="2">
    <source>
        <dbReference type="EMBL" id="ETR65390.1"/>
    </source>
</evidence>
<feature type="non-terminal residue" evidence="2">
    <location>
        <position position="222"/>
    </location>
</feature>
<accession>A0A1V1NS34</accession>
<reference evidence="3" key="1">
    <citation type="submission" date="2012-11" db="EMBL/GenBank/DDBJ databases">
        <authorList>
            <person name="Lucero-Rivera Y.E."/>
            <person name="Tovar-Ramirez D."/>
        </authorList>
    </citation>
    <scope>NUCLEOTIDE SEQUENCE [LARGE SCALE GENOMIC DNA]</scope>
    <source>
        <strain evidence="3">Araruama</strain>
    </source>
</reference>
<sequence length="222" mass="24475">MSDTFYISLTPTANATGFAFITMTVMDDSHDAISTSFGITVSPVNDPPEAFNAIFFTTENQLMTGQINSMDIDGDSVSYSIVLRPTKGTVHITNTGEFTYTPTLNQYGEDFFEYIIYDNENAVSNTAIVSIFITPINAPPLAYGKDIIIDEDKHIYITLVASDPDHDSITYHLVIYPTHGTITQTNDIVLYTPNPDYNGPDSFTYKVNDGLSDSNTAKIMIT</sequence>
<dbReference type="AlphaFoldDB" id="A0A1V1NS34"/>
<evidence type="ECO:0000259" key="1">
    <source>
        <dbReference type="Pfam" id="PF17803"/>
    </source>
</evidence>
<name>A0A1V1NS34_9BACT</name>
<comment type="caution">
    <text evidence="2">The sequence shown here is derived from an EMBL/GenBank/DDBJ whole genome shotgun (WGS) entry which is preliminary data.</text>
</comment>
<dbReference type="Proteomes" id="UP000189670">
    <property type="component" value="Unassembled WGS sequence"/>
</dbReference>
<dbReference type="NCBIfam" id="NF012211">
    <property type="entry name" value="tand_rpt_95"/>
    <property type="match status" value="2"/>
</dbReference>
<evidence type="ECO:0000313" key="3">
    <source>
        <dbReference type="Proteomes" id="UP000189670"/>
    </source>
</evidence>
<dbReference type="InterPro" id="IPR040853">
    <property type="entry name" value="RapA2_cadherin-like"/>
</dbReference>
<dbReference type="Gene3D" id="2.60.40.2810">
    <property type="match status" value="1"/>
</dbReference>
<proteinExistence type="predicted"/>
<dbReference type="Pfam" id="PF17803">
    <property type="entry name" value="Cadherin_4"/>
    <property type="match status" value="1"/>
</dbReference>
<dbReference type="Pfam" id="PF17963">
    <property type="entry name" value="Big_9"/>
    <property type="match status" value="1"/>
</dbReference>
<dbReference type="EMBL" id="ATBP01002873">
    <property type="protein sequence ID" value="ETR65390.1"/>
    <property type="molecule type" value="Genomic_DNA"/>
</dbReference>
<organism evidence="2 3">
    <name type="scientific">Candidatus Magnetoglobus multicellularis str. Araruama</name>
    <dbReference type="NCBI Taxonomy" id="890399"/>
    <lineage>
        <taxon>Bacteria</taxon>
        <taxon>Pseudomonadati</taxon>
        <taxon>Thermodesulfobacteriota</taxon>
        <taxon>Desulfobacteria</taxon>
        <taxon>Desulfobacterales</taxon>
        <taxon>Desulfobacteraceae</taxon>
        <taxon>Candidatus Magnetoglobus</taxon>
    </lineage>
</organism>
<gene>
    <name evidence="2" type="ORF">OMM_14330</name>
</gene>
<protein>
    <recommendedName>
        <fullName evidence="1">RapA2 cadherin-like domain-containing protein</fullName>
    </recommendedName>
</protein>